<dbReference type="Proteomes" id="UP000295418">
    <property type="component" value="Unassembled WGS sequence"/>
</dbReference>
<dbReference type="GO" id="GO:0032259">
    <property type="term" value="P:methylation"/>
    <property type="evidence" value="ECO:0007669"/>
    <property type="project" value="UniProtKB-KW"/>
</dbReference>
<dbReference type="PANTHER" id="PTHR38451">
    <property type="entry name" value="TRNA (ADENINE(22)-N(1))-METHYLTRANSFERASE"/>
    <property type="match status" value="1"/>
</dbReference>
<dbReference type="Gene3D" id="1.10.287.1890">
    <property type="match status" value="1"/>
</dbReference>
<dbReference type="OrthoDB" id="5881184at2"/>
<evidence type="ECO:0000313" key="1">
    <source>
        <dbReference type="EMBL" id="TCZ75569.1"/>
    </source>
</evidence>
<organism evidence="1 2">
    <name type="scientific">Paenibacillus albiflavus</name>
    <dbReference type="NCBI Taxonomy" id="2545760"/>
    <lineage>
        <taxon>Bacteria</taxon>
        <taxon>Bacillati</taxon>
        <taxon>Bacillota</taxon>
        <taxon>Bacilli</taxon>
        <taxon>Bacillales</taxon>
        <taxon>Paenibacillaceae</taxon>
        <taxon>Paenibacillus</taxon>
    </lineage>
</organism>
<dbReference type="GO" id="GO:0160105">
    <property type="term" value="F:tRNA (adenine(22)-N1)-methyltransferase activity"/>
    <property type="evidence" value="ECO:0007669"/>
    <property type="project" value="InterPro"/>
</dbReference>
<dbReference type="InterPro" id="IPR006901">
    <property type="entry name" value="TrmK"/>
</dbReference>
<protein>
    <submittedName>
        <fullName evidence="1">SAM-dependent methyltransferase</fullName>
    </submittedName>
</protein>
<reference evidence="1 2" key="1">
    <citation type="submission" date="2019-03" db="EMBL/GenBank/DDBJ databases">
        <authorList>
            <person name="Kim M.K.M."/>
        </authorList>
    </citation>
    <scope>NUCLEOTIDE SEQUENCE [LARGE SCALE GENOMIC DNA]</scope>
    <source>
        <strain evidence="1 2">18JY21-1</strain>
    </source>
</reference>
<dbReference type="EMBL" id="SKFG01000018">
    <property type="protein sequence ID" value="TCZ75569.1"/>
    <property type="molecule type" value="Genomic_DNA"/>
</dbReference>
<keyword evidence="2" id="KW-1185">Reference proteome</keyword>
<dbReference type="RefSeq" id="WP_132419249.1">
    <property type="nucleotide sequence ID" value="NZ_SKFG01000018.1"/>
</dbReference>
<evidence type="ECO:0000313" key="2">
    <source>
        <dbReference type="Proteomes" id="UP000295418"/>
    </source>
</evidence>
<dbReference type="PIRSF" id="PIRSF018637">
    <property type="entry name" value="TrmK"/>
    <property type="match status" value="1"/>
</dbReference>
<dbReference type="PANTHER" id="PTHR38451:SF1">
    <property type="entry name" value="TRNA (ADENINE(22)-N(1))-METHYLTRANSFERASE"/>
    <property type="match status" value="1"/>
</dbReference>
<comment type="caution">
    <text evidence="1">The sequence shown here is derived from an EMBL/GenBank/DDBJ whole genome shotgun (WGS) entry which is preliminary data.</text>
</comment>
<accession>A0A4R4E7N1</accession>
<dbReference type="Pfam" id="PF04816">
    <property type="entry name" value="TrmK"/>
    <property type="match status" value="1"/>
</dbReference>
<name>A0A4R4E7N1_9BACL</name>
<keyword evidence="1" id="KW-0489">Methyltransferase</keyword>
<dbReference type="Gene3D" id="3.40.50.150">
    <property type="entry name" value="Vaccinia Virus protein VP39"/>
    <property type="match status" value="1"/>
</dbReference>
<sequence length="257" mass="28936">MIKLSKRLQMIAERVPQGARLADIGSDHALLPTYLVQQGMISFAIAGEVNSGPLDAAMKQVSDAKLENNISPRLGNGLEVVEPGEVNTITIAGMGGSLIASILEQGKHKLEGVKHLILQPNVGEEMVRRWLLENGWFLTSETILEEDGKIYEILTAVRETEENEGKSVQLYASRTYEQMPETLIDQELLMRMGPYFIQPNPSKIWIAKWQMELAQLERIRQNLAKSDMPVSRQKEEELANEIRRIQGVLTCMQKVQQ</sequence>
<dbReference type="InterPro" id="IPR029063">
    <property type="entry name" value="SAM-dependent_MTases_sf"/>
</dbReference>
<keyword evidence="1" id="KW-0808">Transferase</keyword>
<dbReference type="AlphaFoldDB" id="A0A4R4E7N1"/>
<proteinExistence type="predicted"/>
<dbReference type="SUPFAM" id="SSF53335">
    <property type="entry name" value="S-adenosyl-L-methionine-dependent methyltransferases"/>
    <property type="match status" value="1"/>
</dbReference>
<gene>
    <name evidence="1" type="ORF">E0485_16900</name>
</gene>